<dbReference type="SMART" id="SM00387">
    <property type="entry name" value="HATPase_c"/>
    <property type="match status" value="1"/>
</dbReference>
<feature type="domain" description="Histidine kinase" evidence="6">
    <location>
        <begin position="20"/>
        <end position="227"/>
    </location>
</feature>
<dbReference type="Gene3D" id="3.30.565.10">
    <property type="entry name" value="Histidine kinase-like ATPase, C-terminal domain"/>
    <property type="match status" value="1"/>
</dbReference>
<dbReference type="InterPro" id="IPR003594">
    <property type="entry name" value="HATPase_dom"/>
</dbReference>
<evidence type="ECO:0000256" key="5">
    <source>
        <dbReference type="ARBA" id="ARBA00023012"/>
    </source>
</evidence>
<keyword evidence="4" id="KW-0418">Kinase</keyword>
<name>A0ABX2H6A8_9FIRM</name>
<dbReference type="Proteomes" id="UP001644719">
    <property type="component" value="Unassembled WGS sequence"/>
</dbReference>
<dbReference type="PROSITE" id="PS50109">
    <property type="entry name" value="HIS_KIN"/>
    <property type="match status" value="1"/>
</dbReference>
<reference evidence="7 8" key="1">
    <citation type="journal article" date="2020" name="Cell Host Microbe">
        <title>Functional and Genomic Variation between Human-Derived Isolates of Lachnospiraceae Reveals Inter- and Intra-Species Diversity.</title>
        <authorList>
            <person name="Sorbara M.T."/>
            <person name="Littmann E.R."/>
            <person name="Fontana E."/>
            <person name="Moody T.U."/>
            <person name="Kohout C.E."/>
            <person name="Gjonbalaj M."/>
            <person name="Eaton V."/>
            <person name="Seok R."/>
            <person name="Leiner I.M."/>
            <person name="Pamer E.G."/>
        </authorList>
    </citation>
    <scope>NUCLEOTIDE SEQUENCE [LARGE SCALE GENOMIC DNA]</scope>
    <source>
        <strain evidence="7 8">MSK.17.74</strain>
    </source>
</reference>
<dbReference type="Gene3D" id="1.10.287.130">
    <property type="match status" value="1"/>
</dbReference>
<keyword evidence="5" id="KW-0902">Two-component regulatory system</keyword>
<dbReference type="PRINTS" id="PR00344">
    <property type="entry name" value="BCTRLSENSOR"/>
</dbReference>
<dbReference type="InterPro" id="IPR003661">
    <property type="entry name" value="HisK_dim/P_dom"/>
</dbReference>
<sequence length="229" mass="25734">MKNNLILNKKQDEFHLILSRFSHEIRNPIALINSEIQMIEDTHPEVVSFDYWNDITANLEYTKELLNNLSDYNNAHKLERKRTAFTAYLKEIISSIQPTYQYLGITLKTDISPSLPALFIDPVKLKQALLNLLRNAAEAISSADGKVKLCAFSSDQRVHIVITDNGCGIPESQLNEIFTPFVTFKEGGTGLGLAITREIIQAHSGNIYAEIESDGETSFHIVLPEKFPG</sequence>
<comment type="catalytic activity">
    <reaction evidence="1">
        <text>ATP + protein L-histidine = ADP + protein N-phospho-L-histidine.</text>
        <dbReference type="EC" id="2.7.13.3"/>
    </reaction>
</comment>
<organism evidence="7 8">
    <name type="scientific">Blautia faecis</name>
    <dbReference type="NCBI Taxonomy" id="871665"/>
    <lineage>
        <taxon>Bacteria</taxon>
        <taxon>Bacillati</taxon>
        <taxon>Bacillota</taxon>
        <taxon>Clostridia</taxon>
        <taxon>Lachnospirales</taxon>
        <taxon>Lachnospiraceae</taxon>
        <taxon>Blautia</taxon>
    </lineage>
</organism>
<dbReference type="Pfam" id="PF02518">
    <property type="entry name" value="HATPase_c"/>
    <property type="match status" value="1"/>
</dbReference>
<evidence type="ECO:0000256" key="4">
    <source>
        <dbReference type="ARBA" id="ARBA00022777"/>
    </source>
</evidence>
<dbReference type="InterPro" id="IPR036097">
    <property type="entry name" value="HisK_dim/P_sf"/>
</dbReference>
<proteinExistence type="predicted"/>
<dbReference type="SUPFAM" id="SSF55874">
    <property type="entry name" value="ATPase domain of HSP90 chaperone/DNA topoisomerase II/histidine kinase"/>
    <property type="match status" value="1"/>
</dbReference>
<dbReference type="SUPFAM" id="SSF47384">
    <property type="entry name" value="Homodimeric domain of signal transducing histidine kinase"/>
    <property type="match status" value="1"/>
</dbReference>
<dbReference type="InterPro" id="IPR036890">
    <property type="entry name" value="HATPase_C_sf"/>
</dbReference>
<comment type="caution">
    <text evidence="7">The sequence shown here is derived from an EMBL/GenBank/DDBJ whole genome shotgun (WGS) entry which is preliminary data.</text>
</comment>
<evidence type="ECO:0000313" key="7">
    <source>
        <dbReference type="EMBL" id="NSG85711.1"/>
    </source>
</evidence>
<evidence type="ECO:0000313" key="8">
    <source>
        <dbReference type="Proteomes" id="UP001644719"/>
    </source>
</evidence>
<dbReference type="PANTHER" id="PTHR43547">
    <property type="entry name" value="TWO-COMPONENT HISTIDINE KINASE"/>
    <property type="match status" value="1"/>
</dbReference>
<dbReference type="CDD" id="cd00075">
    <property type="entry name" value="HATPase"/>
    <property type="match status" value="1"/>
</dbReference>
<evidence type="ECO:0000259" key="6">
    <source>
        <dbReference type="PROSITE" id="PS50109"/>
    </source>
</evidence>
<dbReference type="InterPro" id="IPR004358">
    <property type="entry name" value="Sig_transdc_His_kin-like_C"/>
</dbReference>
<dbReference type="RefSeq" id="WP_148462200.1">
    <property type="nucleotide sequence ID" value="NZ_JAAINN010000004.1"/>
</dbReference>
<dbReference type="EC" id="2.7.13.3" evidence="2"/>
<protein>
    <recommendedName>
        <fullName evidence="2">histidine kinase</fullName>
        <ecNumber evidence="2">2.7.13.3</ecNumber>
    </recommendedName>
</protein>
<accession>A0ABX2H6A8</accession>
<dbReference type="CDD" id="cd00082">
    <property type="entry name" value="HisKA"/>
    <property type="match status" value="1"/>
</dbReference>
<keyword evidence="4" id="KW-0808">Transferase</keyword>
<dbReference type="GeneID" id="69513649"/>
<evidence type="ECO:0000256" key="2">
    <source>
        <dbReference type="ARBA" id="ARBA00012438"/>
    </source>
</evidence>
<keyword evidence="3" id="KW-0597">Phosphoprotein</keyword>
<dbReference type="InterPro" id="IPR005467">
    <property type="entry name" value="His_kinase_dom"/>
</dbReference>
<evidence type="ECO:0000256" key="1">
    <source>
        <dbReference type="ARBA" id="ARBA00000085"/>
    </source>
</evidence>
<dbReference type="PANTHER" id="PTHR43547:SF2">
    <property type="entry name" value="HYBRID SIGNAL TRANSDUCTION HISTIDINE KINASE C"/>
    <property type="match status" value="1"/>
</dbReference>
<dbReference type="EMBL" id="JAAITS010000024">
    <property type="protein sequence ID" value="NSG85711.1"/>
    <property type="molecule type" value="Genomic_DNA"/>
</dbReference>
<evidence type="ECO:0000256" key="3">
    <source>
        <dbReference type="ARBA" id="ARBA00022553"/>
    </source>
</evidence>
<gene>
    <name evidence="7" type="ORF">G5B17_09735</name>
</gene>
<keyword evidence="8" id="KW-1185">Reference proteome</keyword>